<dbReference type="Proteomes" id="UP000257055">
    <property type="component" value="Unassembled WGS sequence"/>
</dbReference>
<protein>
    <submittedName>
        <fullName evidence="2">Uncharacterized protein</fullName>
    </submittedName>
</protein>
<feature type="transmembrane region" description="Helical" evidence="1">
    <location>
        <begin position="34"/>
        <end position="59"/>
    </location>
</feature>
<gene>
    <name evidence="2" type="ORF">UR08_06285</name>
</gene>
<evidence type="ECO:0000313" key="2">
    <source>
        <dbReference type="EMBL" id="RDX00603.1"/>
    </source>
</evidence>
<dbReference type="AlphaFoldDB" id="A0A3D8TPQ5"/>
<keyword evidence="1" id="KW-1133">Transmembrane helix</keyword>
<proteinExistence type="predicted"/>
<accession>A0A3D8TPQ5</accession>
<dbReference type="EMBL" id="LARY01000002">
    <property type="protein sequence ID" value="RDX00603.1"/>
    <property type="molecule type" value="Genomic_DNA"/>
</dbReference>
<organism evidence="2 3">
    <name type="scientific">Listeria kieliensis</name>
    <dbReference type="NCBI Taxonomy" id="1621700"/>
    <lineage>
        <taxon>Bacteria</taxon>
        <taxon>Bacillati</taxon>
        <taxon>Bacillota</taxon>
        <taxon>Bacilli</taxon>
        <taxon>Bacillales</taxon>
        <taxon>Listeriaceae</taxon>
        <taxon>Listeria</taxon>
    </lineage>
</organism>
<evidence type="ECO:0000256" key="1">
    <source>
        <dbReference type="SAM" id="Phobius"/>
    </source>
</evidence>
<reference evidence="3" key="1">
    <citation type="submission" date="2015-04" db="EMBL/GenBank/DDBJ databases">
        <authorList>
            <person name="Schardt J."/>
            <person name="Mueller-Herbst S."/>
            <person name="Scherer S."/>
            <person name="Huptas C."/>
        </authorList>
    </citation>
    <scope>NUCLEOTIDE SEQUENCE [LARGE SCALE GENOMIC DNA]</scope>
    <source>
        <strain evidence="3">Kiel-L1</strain>
    </source>
</reference>
<evidence type="ECO:0000313" key="3">
    <source>
        <dbReference type="Proteomes" id="UP000257055"/>
    </source>
</evidence>
<sequence length="82" mass="9288">MSNLDIRYYVVPMIVIFILGIAGMNGMTFPVLDFLTIVLVACISGGVVGALHQLFWFGMSFTTEYKKKRAPKKDLKTQYHEI</sequence>
<comment type="caution">
    <text evidence="2">The sequence shown here is derived from an EMBL/GenBank/DDBJ whole genome shotgun (WGS) entry which is preliminary data.</text>
</comment>
<keyword evidence="1" id="KW-0472">Membrane</keyword>
<keyword evidence="3" id="KW-1185">Reference proteome</keyword>
<dbReference type="RefSeq" id="WP_115752838.1">
    <property type="nucleotide sequence ID" value="NZ_LARY01000002.1"/>
</dbReference>
<name>A0A3D8TPQ5_9LIST</name>
<keyword evidence="1" id="KW-0812">Transmembrane</keyword>
<feature type="transmembrane region" description="Helical" evidence="1">
    <location>
        <begin position="7"/>
        <end position="28"/>
    </location>
</feature>